<dbReference type="PANTHER" id="PTHR34835:SF78">
    <property type="entry name" value="AMINOTRANSFERASE-LIKE PLANT MOBILE DOMAIN-CONTAINING PROTEIN"/>
    <property type="match status" value="1"/>
</dbReference>
<gene>
    <name evidence="2" type="ORF">Dsin_001669</name>
</gene>
<keyword evidence="3" id="KW-1185">Reference proteome</keyword>
<sequence>MNGGSNKTTPTKNLSKPKIENMGWINYFKLECKKKDANGNSKIIYIYNNSYHSLFVDIHTINLTFCHVILLQSRSEIGKTWRLLPIEEKAKFGEPEVVEVAATNLTGEQPHHCQNDISNNFNVPPTDEQIPPITNRLDYRDQTINTRCTPSRWCRIVNKLSEEQKQAIRALGFGNLLALNCGRLRLKICRWLVDNFDTKACSIHIHGRRFVINSSIFARVFGISDQGDPIAISGDVPNKDFWESKFSMTSRGIFLKDIEHCLEEMTTADDEFKVTLCLFLLGTILSPSATDYIHTGYLIPLSDVGKICMKNWSSWCLSSLCEGIEKFKINRPGMKKCCISSCVLFLQLFYFHSLRWEPPIVDKALIPTVCWTNVKIKKCVIWLHTEGGVGSNHISVGDFFKQPAQPEGQCDVGAHGATDRANEEPVTASNAHTKSIDDVLLVVKDIQDTLKTELDDI</sequence>
<dbReference type="PANTHER" id="PTHR34835">
    <property type="entry name" value="OS07G0283600 PROTEIN-RELATED"/>
    <property type="match status" value="1"/>
</dbReference>
<organism evidence="2 3">
    <name type="scientific">Dipteronia sinensis</name>
    <dbReference type="NCBI Taxonomy" id="43782"/>
    <lineage>
        <taxon>Eukaryota</taxon>
        <taxon>Viridiplantae</taxon>
        <taxon>Streptophyta</taxon>
        <taxon>Embryophyta</taxon>
        <taxon>Tracheophyta</taxon>
        <taxon>Spermatophyta</taxon>
        <taxon>Magnoliopsida</taxon>
        <taxon>eudicotyledons</taxon>
        <taxon>Gunneridae</taxon>
        <taxon>Pentapetalae</taxon>
        <taxon>rosids</taxon>
        <taxon>malvids</taxon>
        <taxon>Sapindales</taxon>
        <taxon>Sapindaceae</taxon>
        <taxon>Hippocastanoideae</taxon>
        <taxon>Acereae</taxon>
        <taxon>Dipteronia</taxon>
    </lineage>
</organism>
<accession>A0AAE0B589</accession>
<name>A0AAE0B589_9ROSI</name>
<dbReference type="AlphaFoldDB" id="A0AAE0B589"/>
<evidence type="ECO:0000313" key="3">
    <source>
        <dbReference type="Proteomes" id="UP001281410"/>
    </source>
</evidence>
<feature type="region of interest" description="Disordered" evidence="1">
    <location>
        <begin position="408"/>
        <end position="429"/>
    </location>
</feature>
<comment type="caution">
    <text evidence="2">The sequence shown here is derived from an EMBL/GenBank/DDBJ whole genome shotgun (WGS) entry which is preliminary data.</text>
</comment>
<dbReference type="Proteomes" id="UP001281410">
    <property type="component" value="Unassembled WGS sequence"/>
</dbReference>
<protein>
    <submittedName>
        <fullName evidence="2">Uncharacterized protein</fullName>
    </submittedName>
</protein>
<evidence type="ECO:0000313" key="2">
    <source>
        <dbReference type="EMBL" id="KAK3229788.1"/>
    </source>
</evidence>
<evidence type="ECO:0000256" key="1">
    <source>
        <dbReference type="SAM" id="MobiDB-lite"/>
    </source>
</evidence>
<proteinExistence type="predicted"/>
<dbReference type="EMBL" id="JANJYJ010000001">
    <property type="protein sequence ID" value="KAK3229788.1"/>
    <property type="molecule type" value="Genomic_DNA"/>
</dbReference>
<reference evidence="2" key="1">
    <citation type="journal article" date="2023" name="Plant J.">
        <title>Genome sequences and population genomics provide insights into the demographic history, inbreeding, and mutation load of two 'living fossil' tree species of Dipteronia.</title>
        <authorList>
            <person name="Feng Y."/>
            <person name="Comes H.P."/>
            <person name="Chen J."/>
            <person name="Zhu S."/>
            <person name="Lu R."/>
            <person name="Zhang X."/>
            <person name="Li P."/>
            <person name="Qiu J."/>
            <person name="Olsen K.M."/>
            <person name="Qiu Y."/>
        </authorList>
    </citation>
    <scope>NUCLEOTIDE SEQUENCE</scope>
    <source>
        <strain evidence="2">NBL</strain>
    </source>
</reference>